<evidence type="ECO:0008006" key="5">
    <source>
        <dbReference type="Google" id="ProtNLM"/>
    </source>
</evidence>
<feature type="compositionally biased region" description="Basic and acidic residues" evidence="1">
    <location>
        <begin position="1"/>
        <end position="15"/>
    </location>
</feature>
<organism evidence="3 4">
    <name type="scientific">Kribbella sindirgiensis</name>
    <dbReference type="NCBI Taxonomy" id="1124744"/>
    <lineage>
        <taxon>Bacteria</taxon>
        <taxon>Bacillati</taxon>
        <taxon>Actinomycetota</taxon>
        <taxon>Actinomycetes</taxon>
        <taxon>Propionibacteriales</taxon>
        <taxon>Kribbellaceae</taxon>
        <taxon>Kribbella</taxon>
    </lineage>
</organism>
<dbReference type="OrthoDB" id="3425969at2"/>
<dbReference type="RefSeq" id="WP_131283964.1">
    <property type="nucleotide sequence ID" value="NZ_SJKA01000001.1"/>
</dbReference>
<dbReference type="AlphaFoldDB" id="A0A4R0JB82"/>
<dbReference type="InterPro" id="IPR047789">
    <property type="entry name" value="CU044_5270-like"/>
</dbReference>
<evidence type="ECO:0000313" key="4">
    <source>
        <dbReference type="Proteomes" id="UP000292695"/>
    </source>
</evidence>
<gene>
    <name evidence="3" type="ORF">E0H50_01600</name>
</gene>
<accession>A0A4R0JB82</accession>
<sequence length="339" mass="36422">MTSTDKIEALRRADPAADMPSGGPLDRRAREDLEHILHGEPARISVRQRWIGRRSLLVGVAAVTAGAVAIVVTDPFGATQPATAATPPLLDKVLASGQPARDALHRLAAVAQTDTELPGDGSGPHIVRTESWSLSTRINGTQIRSAVVPEITELTWNADRSGHITTRTGKPYFPNSEYRSAWEGGGSPGKQGTVVRDESWQPGGYSPMFPNLPLPSDVDRLFIALKAAHPVDQLGTGELIIAINDLYNESQPSSAVRASLLRLLATRPDIIYLGRMTDRAGRPAECFAIDSALTGLPQRQVVMFSPKTGSLLASEEILTKHAGSLGIRIPAAVSYRVYY</sequence>
<name>A0A4R0JB82_9ACTN</name>
<evidence type="ECO:0000256" key="1">
    <source>
        <dbReference type="SAM" id="MobiDB-lite"/>
    </source>
</evidence>
<keyword evidence="2" id="KW-0472">Membrane</keyword>
<comment type="caution">
    <text evidence="3">The sequence shown here is derived from an EMBL/GenBank/DDBJ whole genome shotgun (WGS) entry which is preliminary data.</text>
</comment>
<dbReference type="EMBL" id="SJKA01000001">
    <property type="protein sequence ID" value="TCC43207.1"/>
    <property type="molecule type" value="Genomic_DNA"/>
</dbReference>
<evidence type="ECO:0000256" key="2">
    <source>
        <dbReference type="SAM" id="Phobius"/>
    </source>
</evidence>
<proteinExistence type="predicted"/>
<keyword evidence="2" id="KW-1133">Transmembrane helix</keyword>
<feature type="region of interest" description="Disordered" evidence="1">
    <location>
        <begin position="1"/>
        <end position="27"/>
    </location>
</feature>
<protein>
    <recommendedName>
        <fullName evidence="5">CU044_5270 family protein</fullName>
    </recommendedName>
</protein>
<dbReference type="Proteomes" id="UP000292695">
    <property type="component" value="Unassembled WGS sequence"/>
</dbReference>
<feature type="transmembrane region" description="Helical" evidence="2">
    <location>
        <begin position="55"/>
        <end position="73"/>
    </location>
</feature>
<dbReference type="NCBIfam" id="NF038083">
    <property type="entry name" value="CU044_5270_fam"/>
    <property type="match status" value="1"/>
</dbReference>
<keyword evidence="2" id="KW-0812">Transmembrane</keyword>
<reference evidence="3 4" key="1">
    <citation type="submission" date="2019-02" db="EMBL/GenBank/DDBJ databases">
        <title>Kribbella capetownensis sp. nov. and Kribbella speibonae sp. nov., isolated from soil.</title>
        <authorList>
            <person name="Curtis S.M."/>
            <person name="Norton I."/>
            <person name="Everest G.J."/>
            <person name="Meyers P.R."/>
        </authorList>
    </citation>
    <scope>NUCLEOTIDE SEQUENCE [LARGE SCALE GENOMIC DNA]</scope>
    <source>
        <strain evidence="3 4">DSM 27082</strain>
    </source>
</reference>
<evidence type="ECO:0000313" key="3">
    <source>
        <dbReference type="EMBL" id="TCC43207.1"/>
    </source>
</evidence>
<keyword evidence="4" id="KW-1185">Reference proteome</keyword>